<name>A0ABD0R3R9_CIRMR</name>
<dbReference type="EMBL" id="JAMKFB020000005">
    <property type="protein sequence ID" value="KAL0192958.1"/>
    <property type="molecule type" value="Genomic_DNA"/>
</dbReference>
<feature type="domain" description="NBD" evidence="2">
    <location>
        <begin position="71"/>
        <end position="76"/>
    </location>
</feature>
<reference evidence="3 5" key="1">
    <citation type="submission" date="2024-05" db="EMBL/GenBank/DDBJ databases">
        <title>Genome sequencing and assembly of Indian major carp, Cirrhinus mrigala (Hamilton, 1822).</title>
        <authorList>
            <person name="Mohindra V."/>
            <person name="Chowdhury L.M."/>
            <person name="Lal K."/>
            <person name="Jena J.K."/>
        </authorList>
    </citation>
    <scope>NUCLEOTIDE SEQUENCE [LARGE SCALE GENOMIC DNA]</scope>
    <source>
        <strain evidence="3">CM1030</strain>
        <tissue evidence="3">Blood</tissue>
    </source>
</reference>
<sequence length="76" mass="9033">MPTVDYMEKLDYIDNQQRRNNILVDGIPDEKGENWIESERKVRTIMETNMGLDAKNIEFERAHRVGHYQEGGRPRQ</sequence>
<evidence type="ECO:0000259" key="2">
    <source>
        <dbReference type="PROSITE" id="PS51487"/>
    </source>
</evidence>
<feature type="non-terminal residue" evidence="3">
    <location>
        <position position="76"/>
    </location>
</feature>
<comment type="subcellular location">
    <subcellularLocation>
        <location evidence="1">Nucleus</location>
    </subcellularLocation>
</comment>
<protein>
    <recommendedName>
        <fullName evidence="2">NBD domain-containing protein</fullName>
    </recommendedName>
</protein>
<gene>
    <name evidence="4" type="ORF">M9458_001647</name>
    <name evidence="3" type="ORF">M9458_011254</name>
</gene>
<comment type="similarity">
    <text evidence="1">Belongs to the RAG1 family.</text>
</comment>
<comment type="domain">
    <text evidence="1">The NBD (nonamer binding) DNA-binding domain mediates the specific binding to the nonamer RSS motif by forming a tightly interwoven homodimer that binds and synapses 2 nonamer elements, with each NBD making contact with both DNA molecules. Each RSS is composed of well-conserved heptamer (consensus 5'-CACAGTG-3') and nonamer (consensus 5'-ACAAAAACC-3') sequences separated by a spacer of either 12 bp or 23 bp.</text>
</comment>
<evidence type="ECO:0000313" key="3">
    <source>
        <dbReference type="EMBL" id="KAL0192958.1"/>
    </source>
</evidence>
<keyword evidence="1" id="KW-0233">DNA recombination</keyword>
<dbReference type="InterPro" id="IPR023336">
    <property type="entry name" value="RAG_nonamer-bd_dom"/>
</dbReference>
<comment type="caution">
    <text evidence="1">Lacks conserved residue(s) required for the propagation of feature annotation.</text>
</comment>
<keyword evidence="5" id="KW-1185">Reference proteome</keyword>
<proteinExistence type="inferred from homology"/>
<dbReference type="PROSITE" id="PS51487">
    <property type="entry name" value="NBD"/>
    <property type="match status" value="1"/>
</dbReference>
<accession>A0ABD0R3R9</accession>
<keyword evidence="1" id="KW-0238">DNA-binding</keyword>
<dbReference type="Gene3D" id="3.30.70.1820">
    <property type="entry name" value="L1 transposable element, RRM domain"/>
    <property type="match status" value="1"/>
</dbReference>
<keyword evidence="1" id="KW-0539">Nucleus</keyword>
<evidence type="ECO:0000256" key="1">
    <source>
        <dbReference type="PROSITE-ProRule" id="PRU00820"/>
    </source>
</evidence>
<dbReference type="Proteomes" id="UP001529510">
    <property type="component" value="Unassembled WGS sequence"/>
</dbReference>
<comment type="caution">
    <text evidence="3">The sequence shown here is derived from an EMBL/GenBank/DDBJ whole genome shotgun (WGS) entry which is preliminary data.</text>
</comment>
<organism evidence="3 5">
    <name type="scientific">Cirrhinus mrigala</name>
    <name type="common">Mrigala</name>
    <dbReference type="NCBI Taxonomy" id="683832"/>
    <lineage>
        <taxon>Eukaryota</taxon>
        <taxon>Metazoa</taxon>
        <taxon>Chordata</taxon>
        <taxon>Craniata</taxon>
        <taxon>Vertebrata</taxon>
        <taxon>Euteleostomi</taxon>
        <taxon>Actinopterygii</taxon>
        <taxon>Neopterygii</taxon>
        <taxon>Teleostei</taxon>
        <taxon>Ostariophysi</taxon>
        <taxon>Cypriniformes</taxon>
        <taxon>Cyprinidae</taxon>
        <taxon>Labeoninae</taxon>
        <taxon>Labeonini</taxon>
        <taxon>Cirrhinus</taxon>
    </lineage>
</organism>
<evidence type="ECO:0000313" key="4">
    <source>
        <dbReference type="EMBL" id="KAL0203629.1"/>
    </source>
</evidence>
<dbReference type="EMBL" id="JAMKFB020000001">
    <property type="protein sequence ID" value="KAL0203629.1"/>
    <property type="molecule type" value="Genomic_DNA"/>
</dbReference>
<dbReference type="GO" id="GO:0005634">
    <property type="term" value="C:nucleus"/>
    <property type="evidence" value="ECO:0007669"/>
    <property type="project" value="UniProtKB-SubCell"/>
</dbReference>
<dbReference type="GO" id="GO:0033151">
    <property type="term" value="P:V(D)J recombination"/>
    <property type="evidence" value="ECO:0007669"/>
    <property type="project" value="UniProtKB-UniRule"/>
</dbReference>
<dbReference type="AlphaFoldDB" id="A0ABD0R3R9"/>
<evidence type="ECO:0000313" key="5">
    <source>
        <dbReference type="Proteomes" id="UP001529510"/>
    </source>
</evidence>
<dbReference type="GO" id="GO:0043565">
    <property type="term" value="F:sequence-specific DNA binding"/>
    <property type="evidence" value="ECO:0007669"/>
    <property type="project" value="UniProtKB-UniRule"/>
</dbReference>